<organism evidence="6 7">
    <name type="scientific">Anaerobacterium chartisolvens</name>
    <dbReference type="NCBI Taxonomy" id="1297424"/>
    <lineage>
        <taxon>Bacteria</taxon>
        <taxon>Bacillati</taxon>
        <taxon>Bacillota</taxon>
        <taxon>Clostridia</taxon>
        <taxon>Eubacteriales</taxon>
        <taxon>Oscillospiraceae</taxon>
        <taxon>Anaerobacterium</taxon>
    </lineage>
</organism>
<dbReference type="InterPro" id="IPR050763">
    <property type="entry name" value="ABC_transporter_ATP-binding"/>
</dbReference>
<dbReference type="PROSITE" id="PS50893">
    <property type="entry name" value="ABC_TRANSPORTER_2"/>
    <property type="match status" value="1"/>
</dbReference>
<evidence type="ECO:0000256" key="3">
    <source>
        <dbReference type="ARBA" id="ARBA00022741"/>
    </source>
</evidence>
<dbReference type="InterPro" id="IPR027417">
    <property type="entry name" value="P-loop_NTPase"/>
</dbReference>
<dbReference type="Gene3D" id="3.40.50.300">
    <property type="entry name" value="P-loop containing nucleotide triphosphate hydrolases"/>
    <property type="match status" value="1"/>
</dbReference>
<name>A0A369AJN0_9FIRM</name>
<dbReference type="AlphaFoldDB" id="A0A369AJN0"/>
<accession>A0A369AJN0</accession>
<dbReference type="SMART" id="SM00382">
    <property type="entry name" value="AAA"/>
    <property type="match status" value="1"/>
</dbReference>
<evidence type="ECO:0000313" key="6">
    <source>
        <dbReference type="EMBL" id="RCX09361.1"/>
    </source>
</evidence>
<comment type="similarity">
    <text evidence="1">Belongs to the ABC transporter superfamily.</text>
</comment>
<evidence type="ECO:0000256" key="2">
    <source>
        <dbReference type="ARBA" id="ARBA00022448"/>
    </source>
</evidence>
<dbReference type="GO" id="GO:0016887">
    <property type="term" value="F:ATP hydrolysis activity"/>
    <property type="evidence" value="ECO:0007669"/>
    <property type="project" value="InterPro"/>
</dbReference>
<keyword evidence="4 6" id="KW-0067">ATP-binding</keyword>
<comment type="caution">
    <text evidence="6">The sequence shown here is derived from an EMBL/GenBank/DDBJ whole genome shotgun (WGS) entry which is preliminary data.</text>
</comment>
<proteinExistence type="inferred from homology"/>
<dbReference type="EMBL" id="QPJT01000036">
    <property type="protein sequence ID" value="RCX09361.1"/>
    <property type="molecule type" value="Genomic_DNA"/>
</dbReference>
<dbReference type="SUPFAM" id="SSF52540">
    <property type="entry name" value="P-loop containing nucleoside triphosphate hydrolases"/>
    <property type="match status" value="1"/>
</dbReference>
<dbReference type="InterPro" id="IPR003439">
    <property type="entry name" value="ABC_transporter-like_ATP-bd"/>
</dbReference>
<sequence length="308" mass="33781">MKAIIAERLTKTYSGEKKALDNASFELSQGEVFGFLGPNGAGKTTSVKLLNGMISPSEGSCHVFGINPSSSPEKVHAISGVVTEHAQMYGNLTGQENLVFYGMLFGISKEESRKRALELLERLDLTAAKDKKLTTYSTGMRQRLSLARAMIHTPKILFLDEPTSGLDPESAQSVNNMIKELASDRGTTVFLCTHQLRYAQEVCSSYGLIDDGTLLAVGSLDALRCKLFSGLNVYIKATLFPEGISFRKTEGQLAEINVQTEEEIPPIVKRIVDAGGNVYSVSANKLSLEDIYFSLIEKRKERKEVKSL</sequence>
<keyword evidence="2" id="KW-0813">Transport</keyword>
<keyword evidence="3" id="KW-0547">Nucleotide-binding</keyword>
<dbReference type="OrthoDB" id="9804819at2"/>
<protein>
    <submittedName>
        <fullName evidence="6">ABC-2 type transport system ATP-binding protein</fullName>
    </submittedName>
</protein>
<dbReference type="PANTHER" id="PTHR42711">
    <property type="entry name" value="ABC TRANSPORTER ATP-BINDING PROTEIN"/>
    <property type="match status" value="1"/>
</dbReference>
<reference evidence="6 7" key="1">
    <citation type="submission" date="2018-07" db="EMBL/GenBank/DDBJ databases">
        <title>Genomic Encyclopedia of Type Strains, Phase IV (KMG-IV): sequencing the most valuable type-strain genomes for metagenomic binning, comparative biology and taxonomic classification.</title>
        <authorList>
            <person name="Goeker M."/>
        </authorList>
    </citation>
    <scope>NUCLEOTIDE SEQUENCE [LARGE SCALE GENOMIC DNA]</scope>
    <source>
        <strain evidence="6 7">DSM 27016</strain>
    </source>
</reference>
<keyword evidence="7" id="KW-1185">Reference proteome</keyword>
<evidence type="ECO:0000259" key="5">
    <source>
        <dbReference type="PROSITE" id="PS50893"/>
    </source>
</evidence>
<evidence type="ECO:0000256" key="1">
    <source>
        <dbReference type="ARBA" id="ARBA00005417"/>
    </source>
</evidence>
<feature type="domain" description="ABC transporter" evidence="5">
    <location>
        <begin position="4"/>
        <end position="236"/>
    </location>
</feature>
<evidence type="ECO:0000256" key="4">
    <source>
        <dbReference type="ARBA" id="ARBA00022840"/>
    </source>
</evidence>
<dbReference type="Proteomes" id="UP000253034">
    <property type="component" value="Unassembled WGS sequence"/>
</dbReference>
<dbReference type="GO" id="GO:0005524">
    <property type="term" value="F:ATP binding"/>
    <property type="evidence" value="ECO:0007669"/>
    <property type="project" value="UniProtKB-KW"/>
</dbReference>
<dbReference type="PANTHER" id="PTHR42711:SF5">
    <property type="entry name" value="ABC TRANSPORTER ATP-BINDING PROTEIN NATA"/>
    <property type="match status" value="1"/>
</dbReference>
<dbReference type="Pfam" id="PF00005">
    <property type="entry name" value="ABC_tran"/>
    <property type="match status" value="1"/>
</dbReference>
<dbReference type="RefSeq" id="WP_114299921.1">
    <property type="nucleotide sequence ID" value="NZ_QPJT01000036.1"/>
</dbReference>
<dbReference type="InterPro" id="IPR003593">
    <property type="entry name" value="AAA+_ATPase"/>
</dbReference>
<evidence type="ECO:0000313" key="7">
    <source>
        <dbReference type="Proteomes" id="UP000253034"/>
    </source>
</evidence>
<gene>
    <name evidence="6" type="ORF">DFR58_13637</name>
</gene>